<evidence type="ECO:0000313" key="3">
    <source>
        <dbReference type="Proteomes" id="UP000023351"/>
    </source>
</evidence>
<gene>
    <name evidence="2" type="ORF">I540_3574</name>
</gene>
<evidence type="ECO:0000259" key="1">
    <source>
        <dbReference type="Pfam" id="PF17770"/>
    </source>
</evidence>
<name>X8DVH9_9MYCO</name>
<dbReference type="PATRIC" id="fig|1299321.3.peg.3434"/>
<dbReference type="Gene3D" id="3.10.20.580">
    <property type="match status" value="1"/>
</dbReference>
<sequence length="53" mass="5928">MTELVIAELNSLAEQSVNDTGRIAQSVRRVVGKWVGETYRRQPMIVPTVLTVD</sequence>
<evidence type="ECO:0000313" key="2">
    <source>
        <dbReference type="EMBL" id="EUA71560.1"/>
    </source>
</evidence>
<proteinExistence type="predicted"/>
<accession>X8DVH9</accession>
<dbReference type="AlphaFoldDB" id="X8DVH9"/>
<comment type="caution">
    <text evidence="2">The sequence shown here is derived from an EMBL/GenBank/DDBJ whole genome shotgun (WGS) entry which is preliminary data.</text>
</comment>
<reference evidence="2 3" key="1">
    <citation type="submission" date="2013-12" db="EMBL/GenBank/DDBJ databases">
        <authorList>
            <person name="Zelazny A."/>
            <person name="Olivier K."/>
            <person name="Holland S."/>
            <person name="Lenaerts A."/>
            <person name="Ordway D."/>
            <person name="DeGroote M.A."/>
            <person name="Parker T."/>
            <person name="Sizemore C."/>
            <person name="Tallon L.J."/>
            <person name="Sadzewicz L.K."/>
            <person name="Sengamalay N."/>
            <person name="Fraser C.M."/>
            <person name="Hine E."/>
            <person name="Shefchek K.A."/>
            <person name="Das S.P."/>
            <person name="Tettelin H."/>
        </authorList>
    </citation>
    <scope>NUCLEOTIDE SEQUENCE [LARGE SCALE GENOMIC DNA]</scope>
    <source>
        <strain evidence="2 3">1513</strain>
    </source>
</reference>
<organism evidence="2 3">
    <name type="scientific">Mycobacteroides abscessus subsp. bolletii 1513</name>
    <dbReference type="NCBI Taxonomy" id="1299321"/>
    <lineage>
        <taxon>Bacteria</taxon>
        <taxon>Bacillati</taxon>
        <taxon>Actinomycetota</taxon>
        <taxon>Actinomycetes</taxon>
        <taxon>Mycobacteriales</taxon>
        <taxon>Mycobacteriaceae</taxon>
        <taxon>Mycobacteroides</taxon>
        <taxon>Mycobacteroides abscessus</taxon>
    </lineage>
</organism>
<dbReference type="InterPro" id="IPR041636">
    <property type="entry name" value="RNase_J_C"/>
</dbReference>
<feature type="domain" description="Ribonuclease J C-terminal" evidence="1">
    <location>
        <begin position="3"/>
        <end position="52"/>
    </location>
</feature>
<protein>
    <submittedName>
        <fullName evidence="2">Ribonuclease family protein</fullName>
    </submittedName>
</protein>
<dbReference type="Proteomes" id="UP000023351">
    <property type="component" value="Unassembled WGS sequence"/>
</dbReference>
<dbReference type="EMBL" id="JAOJ01000002">
    <property type="protein sequence ID" value="EUA71560.1"/>
    <property type="molecule type" value="Genomic_DNA"/>
</dbReference>
<dbReference type="Pfam" id="PF17770">
    <property type="entry name" value="RNase_J_C"/>
    <property type="match status" value="1"/>
</dbReference>